<keyword evidence="2" id="KW-1185">Reference proteome</keyword>
<dbReference type="Proteomes" id="UP000439903">
    <property type="component" value="Unassembled WGS sequence"/>
</dbReference>
<dbReference type="EMBL" id="WTPW01001592">
    <property type="protein sequence ID" value="KAF0427358.1"/>
    <property type="molecule type" value="Genomic_DNA"/>
</dbReference>
<reference evidence="1 2" key="1">
    <citation type="journal article" date="2019" name="Environ. Microbiol.">
        <title>At the nexus of three kingdoms: the genome of the mycorrhizal fungus Gigaspora margarita provides insights into plant, endobacterial and fungal interactions.</title>
        <authorList>
            <person name="Venice F."/>
            <person name="Ghignone S."/>
            <person name="Salvioli di Fossalunga A."/>
            <person name="Amselem J."/>
            <person name="Novero M."/>
            <person name="Xianan X."/>
            <person name="Sedzielewska Toro K."/>
            <person name="Morin E."/>
            <person name="Lipzen A."/>
            <person name="Grigoriev I.V."/>
            <person name="Henrissat B."/>
            <person name="Martin F.M."/>
            <person name="Bonfante P."/>
        </authorList>
    </citation>
    <scope>NUCLEOTIDE SEQUENCE [LARGE SCALE GENOMIC DNA]</scope>
    <source>
        <strain evidence="1 2">BEG34</strain>
    </source>
</reference>
<evidence type="ECO:0000313" key="2">
    <source>
        <dbReference type="Proteomes" id="UP000439903"/>
    </source>
</evidence>
<sequence length="241" mass="28512">MSTNNQNIIFCFLCEQQFKTPGGLARHNTIIKKYNKTSNNVKRIPKTVLKEFKQTLVFLIHQKLFNNFNHMGCQSLHIPCTESLFFGLFRGHIHYFKTNIYKCIFQGSSAYQTLAKIFDSNEWGRRFYKQNQQTYIVIQENFQLSNKSNISMMQESEEDIDPLLQLVTTKSQKKPRKSKFTYGEVLVEWRYKKKIEEDGTYFKLNDNKYLNSLWPIYNILLTASLAFHHSEESHTTMSRAQ</sequence>
<dbReference type="AlphaFoldDB" id="A0A8H4A5K8"/>
<evidence type="ECO:0008006" key="3">
    <source>
        <dbReference type="Google" id="ProtNLM"/>
    </source>
</evidence>
<evidence type="ECO:0000313" key="1">
    <source>
        <dbReference type="EMBL" id="KAF0427358.1"/>
    </source>
</evidence>
<gene>
    <name evidence="1" type="ORF">F8M41_006071</name>
</gene>
<name>A0A8H4A5K8_GIGMA</name>
<comment type="caution">
    <text evidence="1">The sequence shown here is derived from an EMBL/GenBank/DDBJ whole genome shotgun (WGS) entry which is preliminary data.</text>
</comment>
<dbReference type="OrthoDB" id="2333208at2759"/>
<accession>A0A8H4A5K8</accession>
<protein>
    <recommendedName>
        <fullName evidence="3">C2H2-type domain-containing protein</fullName>
    </recommendedName>
</protein>
<proteinExistence type="predicted"/>
<organism evidence="1 2">
    <name type="scientific">Gigaspora margarita</name>
    <dbReference type="NCBI Taxonomy" id="4874"/>
    <lineage>
        <taxon>Eukaryota</taxon>
        <taxon>Fungi</taxon>
        <taxon>Fungi incertae sedis</taxon>
        <taxon>Mucoromycota</taxon>
        <taxon>Glomeromycotina</taxon>
        <taxon>Glomeromycetes</taxon>
        <taxon>Diversisporales</taxon>
        <taxon>Gigasporaceae</taxon>
        <taxon>Gigaspora</taxon>
    </lineage>
</organism>